<sequence>MLRNAAGRRIAGPSGGRKGNQAVMPRAGLRGTGTKPQRATLPKCRHLLSGPWPWFRPGCAPSWYGTASW</sequence>
<proteinExistence type="predicted"/>
<evidence type="ECO:0000313" key="2">
    <source>
        <dbReference type="EMBL" id="GAA2265173.1"/>
    </source>
</evidence>
<protein>
    <submittedName>
        <fullName evidence="2">Uncharacterized protein</fullName>
    </submittedName>
</protein>
<reference evidence="2 3" key="1">
    <citation type="journal article" date="2019" name="Int. J. Syst. Evol. Microbiol.">
        <title>The Global Catalogue of Microorganisms (GCM) 10K type strain sequencing project: providing services to taxonomists for standard genome sequencing and annotation.</title>
        <authorList>
            <consortium name="The Broad Institute Genomics Platform"/>
            <consortium name="The Broad Institute Genome Sequencing Center for Infectious Disease"/>
            <person name="Wu L."/>
            <person name="Ma J."/>
        </authorList>
    </citation>
    <scope>NUCLEOTIDE SEQUENCE [LARGE SCALE GENOMIC DNA]</scope>
    <source>
        <strain evidence="2 3">JCM 7356</strain>
    </source>
</reference>
<feature type="region of interest" description="Disordered" evidence="1">
    <location>
        <begin position="1"/>
        <end position="40"/>
    </location>
</feature>
<evidence type="ECO:0000256" key="1">
    <source>
        <dbReference type="SAM" id="MobiDB-lite"/>
    </source>
</evidence>
<organism evidence="2 3">
    <name type="scientific">Kitasatospora cystarginea</name>
    <dbReference type="NCBI Taxonomy" id="58350"/>
    <lineage>
        <taxon>Bacteria</taxon>
        <taxon>Bacillati</taxon>
        <taxon>Actinomycetota</taxon>
        <taxon>Actinomycetes</taxon>
        <taxon>Kitasatosporales</taxon>
        <taxon>Streptomycetaceae</taxon>
        <taxon>Kitasatospora</taxon>
    </lineage>
</organism>
<gene>
    <name evidence="2" type="ORF">GCM10010430_57580</name>
</gene>
<name>A0ABN3EP54_9ACTN</name>
<accession>A0ABN3EP54</accession>
<comment type="caution">
    <text evidence="2">The sequence shown here is derived from an EMBL/GenBank/DDBJ whole genome shotgun (WGS) entry which is preliminary data.</text>
</comment>
<dbReference type="Proteomes" id="UP001500305">
    <property type="component" value="Unassembled WGS sequence"/>
</dbReference>
<keyword evidence="3" id="KW-1185">Reference proteome</keyword>
<evidence type="ECO:0000313" key="3">
    <source>
        <dbReference type="Proteomes" id="UP001500305"/>
    </source>
</evidence>
<dbReference type="EMBL" id="BAAATR010000032">
    <property type="protein sequence ID" value="GAA2265173.1"/>
    <property type="molecule type" value="Genomic_DNA"/>
</dbReference>